<evidence type="ECO:0000313" key="2">
    <source>
        <dbReference type="EMBL" id="RXW13898.1"/>
    </source>
</evidence>
<dbReference type="InterPro" id="IPR052711">
    <property type="entry name" value="Zinc_ADH-like"/>
</dbReference>
<dbReference type="InterPro" id="IPR013154">
    <property type="entry name" value="ADH-like_N"/>
</dbReference>
<keyword evidence="3" id="KW-1185">Reference proteome</keyword>
<protein>
    <recommendedName>
        <fullName evidence="1">Enoyl reductase (ER) domain-containing protein</fullName>
    </recommendedName>
</protein>
<dbReference type="Pfam" id="PF00107">
    <property type="entry name" value="ADH_zinc_N"/>
    <property type="match status" value="1"/>
</dbReference>
<proteinExistence type="predicted"/>
<dbReference type="Gene3D" id="3.90.180.10">
    <property type="entry name" value="Medium-chain alcohol dehydrogenases, catalytic domain"/>
    <property type="match status" value="1"/>
</dbReference>
<dbReference type="Pfam" id="PF08240">
    <property type="entry name" value="ADH_N"/>
    <property type="match status" value="1"/>
</dbReference>
<dbReference type="SUPFAM" id="SSF51735">
    <property type="entry name" value="NAD(P)-binding Rossmann-fold domains"/>
    <property type="match status" value="1"/>
</dbReference>
<gene>
    <name evidence="2" type="ORF">EST38_g11956</name>
</gene>
<dbReference type="InterPro" id="IPR020843">
    <property type="entry name" value="ER"/>
</dbReference>
<evidence type="ECO:0000313" key="3">
    <source>
        <dbReference type="Proteomes" id="UP000290288"/>
    </source>
</evidence>
<dbReference type="AlphaFoldDB" id="A0A4V1Q254"/>
<dbReference type="PANTHER" id="PTHR45033:SF3">
    <property type="entry name" value="DEHYDROGENASE, PUTATIVE (AFU_ORTHOLOGUE AFUA_2G13270)-RELATED"/>
    <property type="match status" value="1"/>
</dbReference>
<organism evidence="2 3">
    <name type="scientific">Candolleomyces aberdarensis</name>
    <dbReference type="NCBI Taxonomy" id="2316362"/>
    <lineage>
        <taxon>Eukaryota</taxon>
        <taxon>Fungi</taxon>
        <taxon>Dikarya</taxon>
        <taxon>Basidiomycota</taxon>
        <taxon>Agaricomycotina</taxon>
        <taxon>Agaricomycetes</taxon>
        <taxon>Agaricomycetidae</taxon>
        <taxon>Agaricales</taxon>
        <taxon>Agaricineae</taxon>
        <taxon>Psathyrellaceae</taxon>
        <taxon>Candolleomyces</taxon>
    </lineage>
</organism>
<evidence type="ECO:0000259" key="1">
    <source>
        <dbReference type="SMART" id="SM00829"/>
    </source>
</evidence>
<feature type="domain" description="Enoyl reductase (ER)" evidence="1">
    <location>
        <begin position="20"/>
        <end position="338"/>
    </location>
</feature>
<dbReference type="SMART" id="SM00829">
    <property type="entry name" value="PKS_ER"/>
    <property type="match status" value="1"/>
</dbReference>
<dbReference type="PANTHER" id="PTHR45033">
    <property type="match status" value="1"/>
</dbReference>
<dbReference type="OrthoDB" id="1706066at2759"/>
<dbReference type="GO" id="GO:0016491">
    <property type="term" value="F:oxidoreductase activity"/>
    <property type="evidence" value="ECO:0007669"/>
    <property type="project" value="InterPro"/>
</dbReference>
<dbReference type="Gene3D" id="3.40.50.720">
    <property type="entry name" value="NAD(P)-binding Rossmann-like Domain"/>
    <property type="match status" value="1"/>
</dbReference>
<dbReference type="EMBL" id="SDEE01000805">
    <property type="protein sequence ID" value="RXW13898.1"/>
    <property type="molecule type" value="Genomic_DNA"/>
</dbReference>
<sequence length="353" mass="37297">MSSYPYPKVSKALVVQKSNGDGPYKFDAVLEEKPVPELKSDEVLLKLTAVGFNHKDVWVRKGMYPAITVGSPYGGDGAGIVIASGTSDDTLLNKRVLLNPSRGWKSDPVGPESYFSILGSSPVGGTFAEYLVVKRELVIPSPEHLEDVHVAALPVGAVTAWRATMVNAQIQPGHNVLITGIGGGVALLALQFCIATGANVYVTSGTKEKIDRAVGLGVKGGANYKDKDWPAQINDLLQKDKKGSTLDAVIDSAGGNIFGQIGRTANPSVTLTMKEVLKNHQFIGSTMGSQKDLEDATAFISKHRIVPILSRVIEGGLESAEEGFQLLASGEQFGKVVIRLGQAAGGASDQSKL</sequence>
<dbReference type="InterPro" id="IPR011032">
    <property type="entry name" value="GroES-like_sf"/>
</dbReference>
<dbReference type="Proteomes" id="UP000290288">
    <property type="component" value="Unassembled WGS sequence"/>
</dbReference>
<name>A0A4V1Q254_9AGAR</name>
<dbReference type="InterPro" id="IPR013149">
    <property type="entry name" value="ADH-like_C"/>
</dbReference>
<reference evidence="2 3" key="1">
    <citation type="submission" date="2019-01" db="EMBL/GenBank/DDBJ databases">
        <title>Draft genome sequence of Psathyrella aberdarensis IHI B618.</title>
        <authorList>
            <person name="Buettner E."/>
            <person name="Kellner H."/>
        </authorList>
    </citation>
    <scope>NUCLEOTIDE SEQUENCE [LARGE SCALE GENOMIC DNA]</scope>
    <source>
        <strain evidence="2 3">IHI B618</strain>
    </source>
</reference>
<dbReference type="STRING" id="2316362.A0A4V1Q254"/>
<dbReference type="InterPro" id="IPR036291">
    <property type="entry name" value="NAD(P)-bd_dom_sf"/>
</dbReference>
<comment type="caution">
    <text evidence="2">The sequence shown here is derived from an EMBL/GenBank/DDBJ whole genome shotgun (WGS) entry which is preliminary data.</text>
</comment>
<dbReference type="SUPFAM" id="SSF50129">
    <property type="entry name" value="GroES-like"/>
    <property type="match status" value="1"/>
</dbReference>
<accession>A0A4V1Q254</accession>